<keyword evidence="15" id="KW-1185">Reference proteome</keyword>
<evidence type="ECO:0000256" key="2">
    <source>
        <dbReference type="ARBA" id="ARBA00002357"/>
    </source>
</evidence>
<dbReference type="GO" id="GO:0004020">
    <property type="term" value="F:adenylylsulfate kinase activity"/>
    <property type="evidence" value="ECO:0007669"/>
    <property type="project" value="UniProtKB-UniRule"/>
</dbReference>
<dbReference type="GO" id="GO:0003924">
    <property type="term" value="F:GTPase activity"/>
    <property type="evidence" value="ECO:0007669"/>
    <property type="project" value="InterPro"/>
</dbReference>
<dbReference type="InterPro" id="IPR050100">
    <property type="entry name" value="TRAFAC_GTPase_members"/>
</dbReference>
<dbReference type="Gene3D" id="2.40.30.10">
    <property type="entry name" value="Translation factors"/>
    <property type="match status" value="2"/>
</dbReference>
<evidence type="ECO:0000256" key="10">
    <source>
        <dbReference type="ARBA" id="ARBA00023268"/>
    </source>
</evidence>
<dbReference type="Pfam" id="PF00009">
    <property type="entry name" value="GTP_EFTU"/>
    <property type="match status" value="1"/>
</dbReference>
<dbReference type="Proteomes" id="UP001317532">
    <property type="component" value="Chromosome"/>
</dbReference>
<evidence type="ECO:0000256" key="9">
    <source>
        <dbReference type="ARBA" id="ARBA00023134"/>
    </source>
</evidence>
<evidence type="ECO:0000256" key="3">
    <source>
        <dbReference type="ARBA" id="ARBA00005438"/>
    </source>
</evidence>
<dbReference type="RefSeq" id="WP_317995855.1">
    <property type="nucleotide sequence ID" value="NZ_AP025523.1"/>
</dbReference>
<proteinExistence type="inferred from homology"/>
<comment type="similarity">
    <text evidence="4">In the N-terminal section; belongs to the TRAFAC class translation factor GTPase superfamily. Classic translation factor GTPase family. CysN/NodQ subfamily.</text>
</comment>
<dbReference type="NCBIfam" id="TIGR00455">
    <property type="entry name" value="apsK"/>
    <property type="match status" value="1"/>
</dbReference>
<dbReference type="Gene3D" id="3.40.50.300">
    <property type="entry name" value="P-loop containing nucleotide triphosphate hydrolases"/>
    <property type="match status" value="2"/>
</dbReference>
<dbReference type="PRINTS" id="PR00315">
    <property type="entry name" value="ELONGATNFCT"/>
</dbReference>
<dbReference type="SUPFAM" id="SSF52540">
    <property type="entry name" value="P-loop containing nucleoside triphosphate hydrolases"/>
    <property type="match status" value="2"/>
</dbReference>
<dbReference type="EMBL" id="AP025523">
    <property type="protein sequence ID" value="BDE04763.1"/>
    <property type="molecule type" value="Genomic_DNA"/>
</dbReference>
<evidence type="ECO:0000256" key="1">
    <source>
        <dbReference type="ARBA" id="ARBA00001823"/>
    </source>
</evidence>
<dbReference type="PANTHER" id="PTHR23115">
    <property type="entry name" value="TRANSLATION FACTOR"/>
    <property type="match status" value="1"/>
</dbReference>
<dbReference type="GO" id="GO:0005525">
    <property type="term" value="F:GTP binding"/>
    <property type="evidence" value="ECO:0007669"/>
    <property type="project" value="UniProtKB-KW"/>
</dbReference>
<keyword evidence="9" id="KW-0342">GTP-binding</keyword>
<dbReference type="PROSITE" id="PS51722">
    <property type="entry name" value="G_TR_2"/>
    <property type="match status" value="1"/>
</dbReference>
<keyword evidence="7 12" id="KW-0547">Nucleotide-binding</keyword>
<organism evidence="14 15">
    <name type="scientific">Vulcanimicrobium alpinum</name>
    <dbReference type="NCBI Taxonomy" id="3016050"/>
    <lineage>
        <taxon>Bacteria</taxon>
        <taxon>Bacillati</taxon>
        <taxon>Vulcanimicrobiota</taxon>
        <taxon>Vulcanimicrobiia</taxon>
        <taxon>Vulcanimicrobiales</taxon>
        <taxon>Vulcanimicrobiaceae</taxon>
        <taxon>Vulcanimicrobium</taxon>
    </lineage>
</organism>
<evidence type="ECO:0000313" key="15">
    <source>
        <dbReference type="Proteomes" id="UP001317532"/>
    </source>
</evidence>
<sequence length="615" mass="65884">MQTESPPLAAATATQVARIVVAGHVDHGKSTLIGRLMYDLGLLHQSKIDDVVAASSRRGVAPEWSYVLDSLQEERDQAVTIDTTRIWFTHRQRRYTIIDAPGHRQFLANMLSGASEADAAILVVDAAAGIGEQTLRHAYLLAFLGIRHVIVALNKIDLLDDARVRYGELSAQLRDALRRTPPVAVIPVSASRGDNVAARAATTPWYDGPTIVDALEAVRRVAPPVQRPLRIAVQDVYRRDGARIVAGTVAGGTVASGDPLVLLPADVPVVAHRLVRWPDGDVAGAAAGETIGVVLDGERFAGRGDVLAPPLDRPQVAQRLVLEMFWVDVRGPLQNERLRLKRGTQDVPVVVDGTPSAYDIEEARTLGAAGDAQHNIVTLQVRATSPVVFDRRADDPHGARCVLLRGSRVAAIGFTIDAADASGDGGGPVTLVERERRSGRRAAIVWLTGLSGAGKSTLARAAERELFERGIAVSVVDGDLLRSTLNTDLAFSDEDRAESVRRAAAVAGILAETGHVVIVSLISPFVSDRARARDAARHPFYEVYVNAPLATCEARDPKGLYRRAREGAIRSFTGIDSPYEPPASPDLELRTDTLSVPEAAAELVAFVDGVTAPSR</sequence>
<evidence type="ECO:0000256" key="7">
    <source>
        <dbReference type="ARBA" id="ARBA00022741"/>
    </source>
</evidence>
<dbReference type="InterPro" id="IPR027417">
    <property type="entry name" value="P-loop_NTPase"/>
</dbReference>
<comment type="function">
    <text evidence="12">Catalyzes the synthesis of activated sulfate.</text>
</comment>
<comment type="catalytic activity">
    <reaction evidence="11">
        <text>sulfate + ATP + H(+) = adenosine 5'-phosphosulfate + diphosphate</text>
        <dbReference type="Rhea" id="RHEA:18133"/>
        <dbReference type="ChEBI" id="CHEBI:15378"/>
        <dbReference type="ChEBI" id="CHEBI:16189"/>
        <dbReference type="ChEBI" id="CHEBI:30616"/>
        <dbReference type="ChEBI" id="CHEBI:33019"/>
        <dbReference type="ChEBI" id="CHEBI:58243"/>
        <dbReference type="EC" id="2.7.7.4"/>
    </reaction>
</comment>
<feature type="active site" description="Phosphoserine intermediate" evidence="12">
    <location>
        <position position="523"/>
    </location>
</feature>
<comment type="similarity">
    <text evidence="12">Belongs to the APS kinase family.</text>
</comment>
<evidence type="ECO:0000256" key="11">
    <source>
        <dbReference type="ARBA" id="ARBA00049370"/>
    </source>
</evidence>
<keyword evidence="8 12" id="KW-0067">ATP-binding</keyword>
<dbReference type="CDD" id="cd02027">
    <property type="entry name" value="APSK"/>
    <property type="match status" value="1"/>
</dbReference>
<feature type="domain" description="Tr-type G" evidence="13">
    <location>
        <begin position="14"/>
        <end position="229"/>
    </location>
</feature>
<evidence type="ECO:0000256" key="5">
    <source>
        <dbReference type="ARBA" id="ARBA00012121"/>
    </source>
</evidence>
<dbReference type="GO" id="GO:0005524">
    <property type="term" value="F:ATP binding"/>
    <property type="evidence" value="ECO:0007669"/>
    <property type="project" value="UniProtKB-UniRule"/>
</dbReference>
<dbReference type="NCBIfam" id="NF003013">
    <property type="entry name" value="PRK03846.1"/>
    <property type="match status" value="1"/>
</dbReference>
<dbReference type="InterPro" id="IPR002891">
    <property type="entry name" value="APS"/>
</dbReference>
<protein>
    <recommendedName>
        <fullName evidence="5 12">Adenylyl-sulfate kinase</fullName>
        <ecNumber evidence="5 12">2.7.1.25</ecNumber>
    </recommendedName>
    <alternativeName>
        <fullName evidence="12">APS kinase</fullName>
    </alternativeName>
    <alternativeName>
        <fullName evidence="12">ATP adenosine-5'-phosphosulfate 3'-phosphotransferase</fullName>
    </alternativeName>
    <alternativeName>
        <fullName evidence="12">Adenosine-5'-phosphosulfate kinase</fullName>
    </alternativeName>
</protein>
<evidence type="ECO:0000256" key="8">
    <source>
        <dbReference type="ARBA" id="ARBA00022840"/>
    </source>
</evidence>
<dbReference type="EC" id="2.7.1.25" evidence="5 12"/>
<dbReference type="InterPro" id="IPR000795">
    <property type="entry name" value="T_Tr_GTP-bd_dom"/>
</dbReference>
<evidence type="ECO:0000256" key="6">
    <source>
        <dbReference type="ARBA" id="ARBA00022679"/>
    </source>
</evidence>
<evidence type="ECO:0000313" key="14">
    <source>
        <dbReference type="EMBL" id="BDE04763.1"/>
    </source>
</evidence>
<comment type="function">
    <text evidence="2">APS kinase catalyzes the synthesis of activated sulfate.</text>
</comment>
<accession>A0AAN1XV38</accession>
<comment type="pathway">
    <text evidence="12">Sulfur metabolism; hydrogen sulfide biosynthesis; sulfite from sulfate: step 2/3.</text>
</comment>
<dbReference type="Pfam" id="PF01583">
    <property type="entry name" value="APS_kinase"/>
    <property type="match status" value="1"/>
</dbReference>
<dbReference type="GO" id="GO:0070814">
    <property type="term" value="P:hydrogen sulfide biosynthetic process"/>
    <property type="evidence" value="ECO:0007669"/>
    <property type="project" value="UniProtKB-UniRule"/>
</dbReference>
<comment type="catalytic activity">
    <reaction evidence="1 12">
        <text>adenosine 5'-phosphosulfate + ATP = 3'-phosphoadenylyl sulfate + ADP + H(+)</text>
        <dbReference type="Rhea" id="RHEA:24152"/>
        <dbReference type="ChEBI" id="CHEBI:15378"/>
        <dbReference type="ChEBI" id="CHEBI:30616"/>
        <dbReference type="ChEBI" id="CHEBI:58243"/>
        <dbReference type="ChEBI" id="CHEBI:58339"/>
        <dbReference type="ChEBI" id="CHEBI:456216"/>
        <dbReference type="EC" id="2.7.1.25"/>
    </reaction>
</comment>
<gene>
    <name evidence="14" type="primary">nodQ</name>
    <name evidence="12" type="synonym">cysC</name>
    <name evidence="14" type="ORF">WPS_00390</name>
</gene>
<dbReference type="InterPro" id="IPR059117">
    <property type="entry name" value="APS_kinase_dom"/>
</dbReference>
<reference evidence="14 15" key="1">
    <citation type="journal article" date="2022" name="ISME Commun">
        <title>Vulcanimicrobium alpinus gen. nov. sp. nov., the first cultivated representative of the candidate phylum 'Eremiobacterota', is a metabolically versatile aerobic anoxygenic phototroph.</title>
        <authorList>
            <person name="Yabe S."/>
            <person name="Muto K."/>
            <person name="Abe K."/>
            <person name="Yokota A."/>
            <person name="Staudigel H."/>
            <person name="Tebo B.M."/>
        </authorList>
    </citation>
    <scope>NUCLEOTIDE SEQUENCE [LARGE SCALE GENOMIC DNA]</scope>
    <source>
        <strain evidence="14 15">WC8-2</strain>
    </source>
</reference>
<dbReference type="GO" id="GO:0004781">
    <property type="term" value="F:sulfate adenylyltransferase (ATP) activity"/>
    <property type="evidence" value="ECO:0007669"/>
    <property type="project" value="UniProtKB-EC"/>
</dbReference>
<dbReference type="GO" id="GO:0000103">
    <property type="term" value="P:sulfate assimilation"/>
    <property type="evidence" value="ECO:0007669"/>
    <property type="project" value="UniProtKB-UniRule"/>
</dbReference>
<dbReference type="SUPFAM" id="SSF50447">
    <property type="entry name" value="Translation proteins"/>
    <property type="match status" value="1"/>
</dbReference>
<keyword evidence="10" id="KW-0511">Multifunctional enzyme</keyword>
<keyword evidence="6 12" id="KW-0808">Transferase</keyword>
<comment type="similarity">
    <text evidence="3">In the C-terminal section; belongs to the APS kinase family.</text>
</comment>
<name>A0AAN1XV38_UNVUL</name>
<keyword evidence="12 14" id="KW-0418">Kinase</keyword>
<evidence type="ECO:0000259" key="13">
    <source>
        <dbReference type="PROSITE" id="PS51722"/>
    </source>
</evidence>
<evidence type="ECO:0000256" key="4">
    <source>
        <dbReference type="ARBA" id="ARBA00007237"/>
    </source>
</evidence>
<feature type="binding site" evidence="12">
    <location>
        <begin position="449"/>
        <end position="456"/>
    </location>
    <ligand>
        <name>ATP</name>
        <dbReference type="ChEBI" id="CHEBI:30616"/>
    </ligand>
</feature>
<dbReference type="HAMAP" id="MF_00065">
    <property type="entry name" value="Adenylyl_sulf_kinase"/>
    <property type="match status" value="1"/>
</dbReference>
<keyword evidence="12" id="KW-0597">Phosphoprotein</keyword>
<dbReference type="InterPro" id="IPR009000">
    <property type="entry name" value="Transl_B-barrel_sf"/>
</dbReference>
<dbReference type="KEGG" id="vab:WPS_00390"/>
<evidence type="ECO:0000256" key="12">
    <source>
        <dbReference type="HAMAP-Rule" id="MF_00065"/>
    </source>
</evidence>
<dbReference type="AlphaFoldDB" id="A0AAN1XV38"/>